<sequence>MELWDIYDKNGNLTGRTKRKGNPLSKNEYHLAMEAWILNSKAQLLIQRRSEKCEILPGIWAHTTGRMTAGENSLTGCAREIDEELGIKVKKEDIRFIRRIIRDDDTNIIWDVYIIKKDINLADVKLQENEVSKVKWVSIEEIRKMLKTQEFFEYPEIYEIISYIENISFDE</sequence>
<dbReference type="SUPFAM" id="SSF55811">
    <property type="entry name" value="Nudix"/>
    <property type="match status" value="1"/>
</dbReference>
<dbReference type="InterPro" id="IPR000086">
    <property type="entry name" value="NUDIX_hydrolase_dom"/>
</dbReference>
<dbReference type="PROSITE" id="PS00893">
    <property type="entry name" value="NUDIX_BOX"/>
    <property type="match status" value="1"/>
</dbReference>
<dbReference type="PANTHER" id="PTHR10885">
    <property type="entry name" value="ISOPENTENYL-DIPHOSPHATE DELTA-ISOMERASE"/>
    <property type="match status" value="1"/>
</dbReference>
<dbReference type="GO" id="GO:0016787">
    <property type="term" value="F:hydrolase activity"/>
    <property type="evidence" value="ECO:0007669"/>
    <property type="project" value="UniProtKB-KW"/>
</dbReference>
<dbReference type="Gene3D" id="3.90.79.10">
    <property type="entry name" value="Nucleoside Triphosphate Pyrophosphohydrolase"/>
    <property type="match status" value="1"/>
</dbReference>
<organism evidence="3 4">
    <name type="scientific">Anaerocolumna sedimenticola</name>
    <dbReference type="NCBI Taxonomy" id="2696063"/>
    <lineage>
        <taxon>Bacteria</taxon>
        <taxon>Bacillati</taxon>
        <taxon>Bacillota</taxon>
        <taxon>Clostridia</taxon>
        <taxon>Lachnospirales</taxon>
        <taxon>Lachnospiraceae</taxon>
        <taxon>Anaerocolumna</taxon>
    </lineage>
</organism>
<dbReference type="PROSITE" id="PS51462">
    <property type="entry name" value="NUDIX"/>
    <property type="match status" value="1"/>
</dbReference>
<proteinExistence type="predicted"/>
<name>A0A6P1TJG7_9FIRM</name>
<dbReference type="KEGG" id="anr:Ana3638_00175"/>
<evidence type="ECO:0000259" key="2">
    <source>
        <dbReference type="PROSITE" id="PS51462"/>
    </source>
</evidence>
<evidence type="ECO:0000313" key="3">
    <source>
        <dbReference type="EMBL" id="QHQ59408.1"/>
    </source>
</evidence>
<reference evidence="3 4" key="1">
    <citation type="submission" date="2020-01" db="EMBL/GenBank/DDBJ databases">
        <title>Genome analysis of Anaerocolumna sp. CBA3638.</title>
        <authorList>
            <person name="Kim J."/>
            <person name="Roh S.W."/>
        </authorList>
    </citation>
    <scope>NUCLEOTIDE SEQUENCE [LARGE SCALE GENOMIC DNA]</scope>
    <source>
        <strain evidence="3 4">CBA3638</strain>
    </source>
</reference>
<dbReference type="InterPro" id="IPR015797">
    <property type="entry name" value="NUDIX_hydrolase-like_dom_sf"/>
</dbReference>
<evidence type="ECO:0000256" key="1">
    <source>
        <dbReference type="ARBA" id="ARBA00022801"/>
    </source>
</evidence>
<dbReference type="Pfam" id="PF00293">
    <property type="entry name" value="NUDIX"/>
    <property type="match status" value="1"/>
</dbReference>
<feature type="domain" description="Nudix hydrolase" evidence="2">
    <location>
        <begin position="28"/>
        <end position="159"/>
    </location>
</feature>
<dbReference type="CDD" id="cd04693">
    <property type="entry name" value="NUDIX_Hydrolase"/>
    <property type="match status" value="1"/>
</dbReference>
<dbReference type="Proteomes" id="UP000464314">
    <property type="component" value="Chromosome"/>
</dbReference>
<protein>
    <submittedName>
        <fullName evidence="3">NUDIX domain-containing protein</fullName>
    </submittedName>
</protein>
<keyword evidence="4" id="KW-1185">Reference proteome</keyword>
<dbReference type="EMBL" id="CP048000">
    <property type="protein sequence ID" value="QHQ59408.1"/>
    <property type="molecule type" value="Genomic_DNA"/>
</dbReference>
<accession>A0A6P1TJG7</accession>
<dbReference type="AlphaFoldDB" id="A0A6P1TJG7"/>
<dbReference type="PANTHER" id="PTHR10885:SF20">
    <property type="entry name" value="NUDIX HYDROLASE DOMAIN-CONTAINING PROTEIN"/>
    <property type="match status" value="1"/>
</dbReference>
<dbReference type="InterPro" id="IPR020084">
    <property type="entry name" value="NUDIX_hydrolase_CS"/>
</dbReference>
<dbReference type="RefSeq" id="WP_161835969.1">
    <property type="nucleotide sequence ID" value="NZ_CP048000.1"/>
</dbReference>
<keyword evidence="1" id="KW-0378">Hydrolase</keyword>
<evidence type="ECO:0000313" key="4">
    <source>
        <dbReference type="Proteomes" id="UP000464314"/>
    </source>
</evidence>
<gene>
    <name evidence="3" type="ORF">Ana3638_00175</name>
</gene>
<dbReference type="GO" id="GO:0004452">
    <property type="term" value="F:isopentenyl-diphosphate delta-isomerase activity"/>
    <property type="evidence" value="ECO:0007669"/>
    <property type="project" value="TreeGrafter"/>
</dbReference>
<dbReference type="GO" id="GO:0009240">
    <property type="term" value="P:isopentenyl diphosphate biosynthetic process"/>
    <property type="evidence" value="ECO:0007669"/>
    <property type="project" value="TreeGrafter"/>
</dbReference>
<dbReference type="GO" id="GO:0005737">
    <property type="term" value="C:cytoplasm"/>
    <property type="evidence" value="ECO:0007669"/>
    <property type="project" value="TreeGrafter"/>
</dbReference>